<keyword evidence="8" id="KW-1185">Reference proteome</keyword>
<dbReference type="InterPro" id="IPR050226">
    <property type="entry name" value="NagZ_Beta-hexosaminidase"/>
</dbReference>
<dbReference type="OrthoDB" id="9805821at2"/>
<dbReference type="EMBL" id="VIGD01000012">
    <property type="protein sequence ID" value="TQE90378.1"/>
    <property type="molecule type" value="Genomic_DNA"/>
</dbReference>
<dbReference type="InterPro" id="IPR001764">
    <property type="entry name" value="Glyco_hydro_3_N"/>
</dbReference>
<protein>
    <recommendedName>
        <fullName evidence="3">beta-N-acetylhexosaminidase</fullName>
        <ecNumber evidence="3">3.2.1.52</ecNumber>
    </recommendedName>
</protein>
<feature type="domain" description="Glycoside hydrolase family 3 N-terminal" evidence="6">
    <location>
        <begin position="140"/>
        <end position="461"/>
    </location>
</feature>
<dbReference type="Gene3D" id="3.20.20.300">
    <property type="entry name" value="Glycoside hydrolase, family 3, N-terminal domain"/>
    <property type="match status" value="1"/>
</dbReference>
<dbReference type="InterPro" id="IPR025453">
    <property type="entry name" value="DUF4309"/>
</dbReference>
<dbReference type="Pfam" id="PF00933">
    <property type="entry name" value="Glyco_hydro_3"/>
    <property type="match status" value="1"/>
</dbReference>
<evidence type="ECO:0000256" key="2">
    <source>
        <dbReference type="ARBA" id="ARBA00005336"/>
    </source>
</evidence>
<dbReference type="InterPro" id="IPR036962">
    <property type="entry name" value="Glyco_hydro_3_N_sf"/>
</dbReference>
<evidence type="ECO:0000313" key="7">
    <source>
        <dbReference type="EMBL" id="TQE90378.1"/>
    </source>
</evidence>
<dbReference type="RefSeq" id="WP_141602620.1">
    <property type="nucleotide sequence ID" value="NZ_JARMSB010000028.1"/>
</dbReference>
<dbReference type="Pfam" id="PF14172">
    <property type="entry name" value="DUF4309"/>
    <property type="match status" value="1"/>
</dbReference>
<proteinExistence type="inferred from homology"/>
<dbReference type="EC" id="3.2.1.52" evidence="3"/>
<dbReference type="InterPro" id="IPR017853">
    <property type="entry name" value="GH"/>
</dbReference>
<dbReference type="PANTHER" id="PTHR30480:SF13">
    <property type="entry name" value="BETA-HEXOSAMINIDASE"/>
    <property type="match status" value="1"/>
</dbReference>
<reference evidence="7 8" key="1">
    <citation type="submission" date="2019-06" db="EMBL/GenBank/DDBJ databases">
        <title>Genome sequence of Ureibacillus terrenus.</title>
        <authorList>
            <person name="Maclea K.S."/>
            <person name="Simoes M."/>
        </authorList>
    </citation>
    <scope>NUCLEOTIDE SEQUENCE [LARGE SCALE GENOMIC DNA]</scope>
    <source>
        <strain evidence="7 8">ATCC BAA-384</strain>
    </source>
</reference>
<evidence type="ECO:0000256" key="4">
    <source>
        <dbReference type="ARBA" id="ARBA00022801"/>
    </source>
</evidence>
<comment type="catalytic activity">
    <reaction evidence="1">
        <text>Hydrolysis of terminal non-reducing N-acetyl-D-hexosamine residues in N-acetyl-beta-D-hexosaminides.</text>
        <dbReference type="EC" id="3.2.1.52"/>
    </reaction>
</comment>
<evidence type="ECO:0000256" key="3">
    <source>
        <dbReference type="ARBA" id="ARBA00012663"/>
    </source>
</evidence>
<evidence type="ECO:0000256" key="5">
    <source>
        <dbReference type="ARBA" id="ARBA00023295"/>
    </source>
</evidence>
<keyword evidence="4 7" id="KW-0378">Hydrolase</keyword>
<dbReference type="GO" id="GO:0005975">
    <property type="term" value="P:carbohydrate metabolic process"/>
    <property type="evidence" value="ECO:0007669"/>
    <property type="project" value="InterPro"/>
</dbReference>
<evidence type="ECO:0000313" key="8">
    <source>
        <dbReference type="Proteomes" id="UP000315753"/>
    </source>
</evidence>
<dbReference type="GO" id="GO:0009254">
    <property type="term" value="P:peptidoglycan turnover"/>
    <property type="evidence" value="ECO:0007669"/>
    <property type="project" value="TreeGrafter"/>
</dbReference>
<name>A0A540V0W7_9BACL</name>
<dbReference type="AlphaFoldDB" id="A0A540V0W7"/>
<dbReference type="GO" id="GO:0004563">
    <property type="term" value="F:beta-N-acetylhexosaminidase activity"/>
    <property type="evidence" value="ECO:0007669"/>
    <property type="project" value="UniProtKB-EC"/>
</dbReference>
<organism evidence="7 8">
    <name type="scientific">Ureibacillus terrenus</name>
    <dbReference type="NCBI Taxonomy" id="118246"/>
    <lineage>
        <taxon>Bacteria</taxon>
        <taxon>Bacillati</taxon>
        <taxon>Bacillota</taxon>
        <taxon>Bacilli</taxon>
        <taxon>Bacillales</taxon>
        <taxon>Caryophanaceae</taxon>
        <taxon>Ureibacillus</taxon>
    </lineage>
</organism>
<evidence type="ECO:0000256" key="1">
    <source>
        <dbReference type="ARBA" id="ARBA00001231"/>
    </source>
</evidence>
<sequence length="492" mass="55311">MHSPIIAGHTRFEEVKNIFGLPDKIEETVVGDYVYYPAFQLSLGLDGQLVFDVRSYDERLSLIHLQDIQKELGEPEQTTYFEDETVSQIILYYRVNDDYFIKWILEKPTADVPNPKVHHISVIMADNPSKYANLVARMSLEEKIGQMVFAGFSGQKPNKYLRQLIIQKKIGGVIFLKENLKSVPQMTSLINEIKKLNSNNPYPLFLGIDQEGGSINRLPDEVAGLPTNDKLGLKNNPAFAFDYGKLLGKQLNAFGFNIDFAPVLDVNSNPENPVIGRRAISNNPEIVSNLGIQMMKGIQSENIIPVIKHFPGHGDTSTDSHLALPVVNKTMAELEQMELLPFKNAILEGADAVMVAHILLPKLDAHFPASMSKTIITDVLREKLKFNGIVITDDMMMKAITDHYSIEKAALFSVKAGSDIILIAHHEEKISSVIDQLISAVERGEISEQHIDKSVVRILRLKEKYQLDHSSVEFANIEKLNKEIHTILDKYN</sequence>
<keyword evidence="5 7" id="KW-0326">Glycosidase</keyword>
<gene>
    <name evidence="7" type="primary">nagZ</name>
    <name evidence="7" type="ORF">FKZ59_10000</name>
</gene>
<dbReference type="Proteomes" id="UP000315753">
    <property type="component" value="Unassembled WGS sequence"/>
</dbReference>
<accession>A0A540V0W7</accession>
<dbReference type="SUPFAM" id="SSF51445">
    <property type="entry name" value="(Trans)glycosidases"/>
    <property type="match status" value="1"/>
</dbReference>
<dbReference type="NCBIfam" id="NF003740">
    <property type="entry name" value="PRK05337.1"/>
    <property type="match status" value="1"/>
</dbReference>
<comment type="caution">
    <text evidence="7">The sequence shown here is derived from an EMBL/GenBank/DDBJ whole genome shotgun (WGS) entry which is preliminary data.</text>
</comment>
<comment type="similarity">
    <text evidence="2">Belongs to the glycosyl hydrolase 3 family.</text>
</comment>
<dbReference type="PANTHER" id="PTHR30480">
    <property type="entry name" value="BETA-HEXOSAMINIDASE-RELATED"/>
    <property type="match status" value="1"/>
</dbReference>
<evidence type="ECO:0000259" key="6">
    <source>
        <dbReference type="Pfam" id="PF00933"/>
    </source>
</evidence>